<evidence type="ECO:0000313" key="20">
    <source>
        <dbReference type="Proteomes" id="UP000824072"/>
    </source>
</evidence>
<keyword evidence="10" id="KW-0413">Isomerase</keyword>
<dbReference type="Proteomes" id="UP000824072">
    <property type="component" value="Unassembled WGS sequence"/>
</dbReference>
<dbReference type="PANTHER" id="PTHR45745">
    <property type="entry name" value="PHOSPHOMANNOMUTASE 45A"/>
    <property type="match status" value="1"/>
</dbReference>
<dbReference type="Pfam" id="PF02880">
    <property type="entry name" value="PGM_PMM_III"/>
    <property type="match status" value="1"/>
</dbReference>
<evidence type="ECO:0000256" key="5">
    <source>
        <dbReference type="ARBA" id="ARBA00010231"/>
    </source>
</evidence>
<comment type="pathway">
    <text evidence="4">Lipid metabolism.</text>
</comment>
<proteinExistence type="inferred from homology"/>
<dbReference type="Pfam" id="PF02878">
    <property type="entry name" value="PGM_PMM_I"/>
    <property type="match status" value="1"/>
</dbReference>
<evidence type="ECO:0000259" key="16">
    <source>
        <dbReference type="Pfam" id="PF02878"/>
    </source>
</evidence>
<evidence type="ECO:0000259" key="17">
    <source>
        <dbReference type="Pfam" id="PF02879"/>
    </source>
</evidence>
<feature type="domain" description="Alpha-D-phosphohexomutase alpha/beta/alpha" evidence="18">
    <location>
        <begin position="323"/>
        <end position="450"/>
    </location>
</feature>
<comment type="cofactor">
    <cofactor evidence="2">
        <name>Mg(2+)</name>
        <dbReference type="ChEBI" id="CHEBI:18420"/>
    </cofactor>
</comment>
<reference evidence="19" key="2">
    <citation type="journal article" date="2021" name="PeerJ">
        <title>Extensive microbial diversity within the chicken gut microbiome revealed by metagenomics and culture.</title>
        <authorList>
            <person name="Gilroy R."/>
            <person name="Ravi A."/>
            <person name="Getino M."/>
            <person name="Pursley I."/>
            <person name="Horton D.L."/>
            <person name="Alikhan N.F."/>
            <person name="Baker D."/>
            <person name="Gharbi K."/>
            <person name="Hall N."/>
            <person name="Watson M."/>
            <person name="Adriaenssens E.M."/>
            <person name="Foster-Nyarko E."/>
            <person name="Jarju S."/>
            <person name="Secka A."/>
            <person name="Antonio M."/>
            <person name="Oren A."/>
            <person name="Chaudhuri R.R."/>
            <person name="La Ragione R."/>
            <person name="Hildebrand F."/>
            <person name="Pallen M.J."/>
        </authorList>
    </citation>
    <scope>NUCLEOTIDE SEQUENCE</scope>
    <source>
        <strain evidence="19">ChiHcec3-11533</strain>
    </source>
</reference>
<comment type="caution">
    <text evidence="19">The sequence shown here is derived from an EMBL/GenBank/DDBJ whole genome shotgun (WGS) entry which is preliminary data.</text>
</comment>
<evidence type="ECO:0000256" key="4">
    <source>
        <dbReference type="ARBA" id="ARBA00005189"/>
    </source>
</evidence>
<dbReference type="PROSITE" id="PS00710">
    <property type="entry name" value="PGM_PMM"/>
    <property type="match status" value="1"/>
</dbReference>
<comment type="similarity">
    <text evidence="5 14">Belongs to the phosphohexose mutase family.</text>
</comment>
<accession>A0A9D1ICY4</accession>
<dbReference type="Gene3D" id="3.40.120.10">
    <property type="entry name" value="Alpha-D-Glucose-1,6-Bisphosphate, subunit A, domain 3"/>
    <property type="match status" value="3"/>
</dbReference>
<evidence type="ECO:0000256" key="13">
    <source>
        <dbReference type="ARBA" id="ARBA00041467"/>
    </source>
</evidence>
<evidence type="ECO:0000256" key="1">
    <source>
        <dbReference type="ARBA" id="ARBA00000443"/>
    </source>
</evidence>
<dbReference type="InterPro" id="IPR016055">
    <property type="entry name" value="A-D-PHexomutase_a/b/a-I/II/III"/>
</dbReference>
<dbReference type="InterPro" id="IPR005844">
    <property type="entry name" value="A-D-PHexomutase_a/b/a-I"/>
</dbReference>
<dbReference type="GO" id="GO:0005975">
    <property type="term" value="P:carbohydrate metabolic process"/>
    <property type="evidence" value="ECO:0007669"/>
    <property type="project" value="InterPro"/>
</dbReference>
<dbReference type="GO" id="GO:0004614">
    <property type="term" value="F:phosphoglucomutase activity"/>
    <property type="evidence" value="ECO:0007669"/>
    <property type="project" value="UniProtKB-EC"/>
</dbReference>
<dbReference type="InterPro" id="IPR005843">
    <property type="entry name" value="A-D-PHexomutase_C"/>
</dbReference>
<name>A0A9D1ICY4_9FIRM</name>
<keyword evidence="9 14" id="KW-0460">Magnesium</keyword>
<dbReference type="SUPFAM" id="SSF53738">
    <property type="entry name" value="Phosphoglucomutase, first 3 domains"/>
    <property type="match status" value="3"/>
</dbReference>
<dbReference type="InterPro" id="IPR016066">
    <property type="entry name" value="A-D-PHexomutase_CS"/>
</dbReference>
<dbReference type="PANTHER" id="PTHR45745:SF1">
    <property type="entry name" value="PHOSPHOGLUCOMUTASE 2B-RELATED"/>
    <property type="match status" value="1"/>
</dbReference>
<dbReference type="AlphaFoldDB" id="A0A9D1ICY4"/>
<dbReference type="GO" id="GO:0006166">
    <property type="term" value="P:purine ribonucleoside salvage"/>
    <property type="evidence" value="ECO:0007669"/>
    <property type="project" value="TreeGrafter"/>
</dbReference>
<feature type="domain" description="Alpha-D-phosphohexomutase C-terminal" evidence="15">
    <location>
        <begin position="491"/>
        <end position="539"/>
    </location>
</feature>
<sequence>MNYREQYQAWLTMFRDDAATYRELENLTDEKEIEDRFYRDLEFGTAGMRGVIGAGTNRMNFYTVRRVTLALAHFLKTFPEGAERGVAIGYDSRRFSTEFAREAALVLANEGVKAFLFDALRPVALLSFAVRSLHCLAGIVITASHNPPEYNGYKVYWEDGGQLPPDRAKEITCLLPDIAFDQAKPMEENEAREKGLLKTIGKEIDDAYIARVKTLQVNPALAQEMGKTLKIVYTPLNGSGNVPVRRILREIGMENVYVVPEQELPNGDFPTVRVPNPEEKDAFRLAVELQKKLGADLCVGTDPDCDRVGVACLTADGEVRLLNGNQIGVVLLHYILSQKQKLGTLPQNAAAVKSFVSSEMARAICEHYGVKLFDVLTGFKFIAEKIHEFEVDHSYAFQFGFEESYGYLSGTDVRDKDGVNACMLIAEAACFYKQKGLTLVDAVEELYREYGYFEEKTISVTLSGKDGMEKIQNLMTALRKNPPSVIGGQGVLEVRDYMARPEKSNAIYFRMENGWACVRPSGTEPKLKLYAGAKGNSHAQAGEMLRGIEASLRETLGL</sequence>
<evidence type="ECO:0000256" key="7">
    <source>
        <dbReference type="ARBA" id="ARBA00022553"/>
    </source>
</evidence>
<dbReference type="Pfam" id="PF00408">
    <property type="entry name" value="PGM_PMM_IV"/>
    <property type="match status" value="1"/>
</dbReference>
<evidence type="ECO:0000256" key="9">
    <source>
        <dbReference type="ARBA" id="ARBA00022842"/>
    </source>
</evidence>
<dbReference type="EC" id="5.4.2.2" evidence="6"/>
<dbReference type="SUPFAM" id="SSF55957">
    <property type="entry name" value="Phosphoglucomutase, C-terminal domain"/>
    <property type="match status" value="1"/>
</dbReference>
<reference evidence="19" key="1">
    <citation type="submission" date="2020-10" db="EMBL/GenBank/DDBJ databases">
        <authorList>
            <person name="Gilroy R."/>
        </authorList>
    </citation>
    <scope>NUCLEOTIDE SEQUENCE</scope>
    <source>
        <strain evidence="19">ChiHcec3-11533</strain>
    </source>
</reference>
<evidence type="ECO:0000256" key="12">
    <source>
        <dbReference type="ARBA" id="ARBA00041398"/>
    </source>
</evidence>
<protein>
    <recommendedName>
        <fullName evidence="11">Phosphoglucomutase</fullName>
        <ecNumber evidence="6">5.4.2.2</ecNumber>
    </recommendedName>
    <alternativeName>
        <fullName evidence="13">Alpha-phosphoglucomutase</fullName>
    </alternativeName>
    <alternativeName>
        <fullName evidence="12">Glucose phosphomutase</fullName>
    </alternativeName>
</protein>
<evidence type="ECO:0000256" key="8">
    <source>
        <dbReference type="ARBA" id="ARBA00022723"/>
    </source>
</evidence>
<evidence type="ECO:0000313" key="19">
    <source>
        <dbReference type="EMBL" id="HIU33877.1"/>
    </source>
</evidence>
<feature type="domain" description="Alpha-D-phosphohexomutase alpha/beta/alpha" evidence="17">
    <location>
        <begin position="207"/>
        <end position="311"/>
    </location>
</feature>
<comment type="catalytic activity">
    <reaction evidence="1">
        <text>alpha-D-glucose 1-phosphate = alpha-D-glucose 6-phosphate</text>
        <dbReference type="Rhea" id="RHEA:23536"/>
        <dbReference type="ChEBI" id="CHEBI:58225"/>
        <dbReference type="ChEBI" id="CHEBI:58601"/>
        <dbReference type="EC" id="5.4.2.2"/>
    </reaction>
</comment>
<evidence type="ECO:0000259" key="18">
    <source>
        <dbReference type="Pfam" id="PF02880"/>
    </source>
</evidence>
<dbReference type="InterPro" id="IPR005846">
    <property type="entry name" value="A-D-PHexomutase_a/b/a-III"/>
</dbReference>
<evidence type="ECO:0000256" key="2">
    <source>
        <dbReference type="ARBA" id="ARBA00001946"/>
    </source>
</evidence>
<organism evidence="19 20">
    <name type="scientific">Candidatus Pullichristensenella excrementigallinarum</name>
    <dbReference type="NCBI Taxonomy" id="2840907"/>
    <lineage>
        <taxon>Bacteria</taxon>
        <taxon>Bacillati</taxon>
        <taxon>Bacillota</taxon>
        <taxon>Clostridia</taxon>
        <taxon>Candidatus Pullichristensenella</taxon>
    </lineage>
</organism>
<dbReference type="GO" id="GO:0000287">
    <property type="term" value="F:magnesium ion binding"/>
    <property type="evidence" value="ECO:0007669"/>
    <property type="project" value="InterPro"/>
</dbReference>
<evidence type="ECO:0000259" key="15">
    <source>
        <dbReference type="Pfam" id="PF00408"/>
    </source>
</evidence>
<evidence type="ECO:0000256" key="10">
    <source>
        <dbReference type="ARBA" id="ARBA00023235"/>
    </source>
</evidence>
<dbReference type="InterPro" id="IPR005841">
    <property type="entry name" value="Alpha-D-phosphohexomutase_SF"/>
</dbReference>
<evidence type="ECO:0000256" key="11">
    <source>
        <dbReference type="ARBA" id="ARBA00039995"/>
    </source>
</evidence>
<dbReference type="InterPro" id="IPR036900">
    <property type="entry name" value="A-D-PHexomutase_C_sf"/>
</dbReference>
<feature type="domain" description="Alpha-D-phosphohexomutase alpha/beta/alpha" evidence="16">
    <location>
        <begin position="42"/>
        <end position="173"/>
    </location>
</feature>
<dbReference type="InterPro" id="IPR005845">
    <property type="entry name" value="A-D-PHexomutase_a/b/a-II"/>
</dbReference>
<evidence type="ECO:0000256" key="6">
    <source>
        <dbReference type="ARBA" id="ARBA00012728"/>
    </source>
</evidence>
<keyword evidence="7" id="KW-0597">Phosphoprotein</keyword>
<evidence type="ECO:0000256" key="14">
    <source>
        <dbReference type="RuleBase" id="RU004326"/>
    </source>
</evidence>
<dbReference type="EMBL" id="DVMU01000109">
    <property type="protein sequence ID" value="HIU33877.1"/>
    <property type="molecule type" value="Genomic_DNA"/>
</dbReference>
<keyword evidence="8 14" id="KW-0479">Metal-binding</keyword>
<dbReference type="Gene3D" id="3.30.310.50">
    <property type="entry name" value="Alpha-D-phosphohexomutase, C-terminal domain"/>
    <property type="match status" value="1"/>
</dbReference>
<comment type="pathway">
    <text evidence="3">Glycolipid metabolism; diglucosyl-diacylglycerol biosynthesis.</text>
</comment>
<gene>
    <name evidence="19" type="ORF">IAB02_04885</name>
</gene>
<dbReference type="PRINTS" id="PR00509">
    <property type="entry name" value="PGMPMM"/>
</dbReference>
<dbReference type="Pfam" id="PF02879">
    <property type="entry name" value="PGM_PMM_II"/>
    <property type="match status" value="1"/>
</dbReference>
<dbReference type="CDD" id="cd05799">
    <property type="entry name" value="PGM2"/>
    <property type="match status" value="1"/>
</dbReference>
<dbReference type="GO" id="GO:0008973">
    <property type="term" value="F:phosphopentomutase activity"/>
    <property type="evidence" value="ECO:0007669"/>
    <property type="project" value="TreeGrafter"/>
</dbReference>
<evidence type="ECO:0000256" key="3">
    <source>
        <dbReference type="ARBA" id="ARBA00005164"/>
    </source>
</evidence>